<feature type="transmembrane region" description="Helical" evidence="5">
    <location>
        <begin position="82"/>
        <end position="105"/>
    </location>
</feature>
<reference evidence="6 7" key="1">
    <citation type="submission" date="2024-09" db="EMBL/GenBank/DDBJ databases">
        <authorList>
            <person name="Sun Q."/>
            <person name="Mori K."/>
        </authorList>
    </citation>
    <scope>NUCLEOTIDE SEQUENCE [LARGE SCALE GENOMIC DNA]</scope>
    <source>
        <strain evidence="6 7">CGMCC 1.9126</strain>
    </source>
</reference>
<name>A0ABV6KLS4_9BACI</name>
<organism evidence="6 7">
    <name type="scientific">Robertmurraya beringensis</name>
    <dbReference type="NCBI Taxonomy" id="641660"/>
    <lineage>
        <taxon>Bacteria</taxon>
        <taxon>Bacillati</taxon>
        <taxon>Bacillota</taxon>
        <taxon>Bacilli</taxon>
        <taxon>Bacillales</taxon>
        <taxon>Bacillaceae</taxon>
        <taxon>Robertmurraya</taxon>
    </lineage>
</organism>
<evidence type="ECO:0000256" key="4">
    <source>
        <dbReference type="ARBA" id="ARBA00023136"/>
    </source>
</evidence>
<evidence type="ECO:0000256" key="2">
    <source>
        <dbReference type="ARBA" id="ARBA00022692"/>
    </source>
</evidence>
<gene>
    <name evidence="6" type="ORF">ACFFHF_02795</name>
</gene>
<feature type="transmembrane region" description="Helical" evidence="5">
    <location>
        <begin position="21"/>
        <end position="43"/>
    </location>
</feature>
<keyword evidence="4 5" id="KW-0472">Membrane</keyword>
<proteinExistence type="predicted"/>
<comment type="caution">
    <text evidence="6">The sequence shown here is derived from an EMBL/GenBank/DDBJ whole genome shotgun (WGS) entry which is preliminary data.</text>
</comment>
<evidence type="ECO:0000313" key="7">
    <source>
        <dbReference type="Proteomes" id="UP001589738"/>
    </source>
</evidence>
<keyword evidence="3 5" id="KW-1133">Transmembrane helix</keyword>
<evidence type="ECO:0000256" key="5">
    <source>
        <dbReference type="SAM" id="Phobius"/>
    </source>
</evidence>
<protein>
    <submittedName>
        <fullName evidence="6">CvpA family protein</fullName>
    </submittedName>
</protein>
<dbReference type="EMBL" id="JBHLUU010000015">
    <property type="protein sequence ID" value="MFC0474224.1"/>
    <property type="molecule type" value="Genomic_DNA"/>
</dbReference>
<sequence length="175" mass="19463">MLNIAIIIILLIGLLVGLRRGFILQFIHLTGFIIAFIVAKVYYSELAPKLTLWIPYPSFGDASNLQIIFSEGNMEDAYYRGIAFVAIFFAVKIILQIIGSMLDFVSNLPILKTFNRWAGGILGFLEVYLLLFIILYIAALLPIEAVQSPLASSSVAKGIVENTPFLSDFVKELWG</sequence>
<comment type="subcellular location">
    <subcellularLocation>
        <location evidence="1">Membrane</location>
        <topology evidence="1">Multi-pass membrane protein</topology>
    </subcellularLocation>
</comment>
<dbReference type="InterPro" id="IPR003825">
    <property type="entry name" value="Colicin-V_CvpA"/>
</dbReference>
<accession>A0ABV6KLS4</accession>
<dbReference type="Pfam" id="PF02674">
    <property type="entry name" value="Colicin_V"/>
    <property type="match status" value="1"/>
</dbReference>
<keyword evidence="2 5" id="KW-0812">Transmembrane</keyword>
<dbReference type="PANTHER" id="PTHR37306">
    <property type="entry name" value="COLICIN V PRODUCTION PROTEIN"/>
    <property type="match status" value="1"/>
</dbReference>
<evidence type="ECO:0000256" key="3">
    <source>
        <dbReference type="ARBA" id="ARBA00022989"/>
    </source>
</evidence>
<evidence type="ECO:0000313" key="6">
    <source>
        <dbReference type="EMBL" id="MFC0474224.1"/>
    </source>
</evidence>
<dbReference type="Proteomes" id="UP001589738">
    <property type="component" value="Unassembled WGS sequence"/>
</dbReference>
<feature type="transmembrane region" description="Helical" evidence="5">
    <location>
        <begin position="117"/>
        <end position="143"/>
    </location>
</feature>
<dbReference type="PANTHER" id="PTHR37306:SF1">
    <property type="entry name" value="COLICIN V PRODUCTION PROTEIN"/>
    <property type="match status" value="1"/>
</dbReference>
<dbReference type="RefSeq" id="WP_160546671.1">
    <property type="nucleotide sequence ID" value="NZ_JBHLUU010000015.1"/>
</dbReference>
<evidence type="ECO:0000256" key="1">
    <source>
        <dbReference type="ARBA" id="ARBA00004141"/>
    </source>
</evidence>
<keyword evidence="7" id="KW-1185">Reference proteome</keyword>